<dbReference type="OrthoDB" id="9787851at2"/>
<dbReference type="PANTHER" id="PTHR42734">
    <property type="entry name" value="METAL TRANSPORT SYSTEM ATP-BINDING PROTEIN TM_0124-RELATED"/>
    <property type="match status" value="1"/>
</dbReference>
<dbReference type="GO" id="GO:0005524">
    <property type="term" value="F:ATP binding"/>
    <property type="evidence" value="ECO:0007669"/>
    <property type="project" value="UniProtKB-KW"/>
</dbReference>
<evidence type="ECO:0000256" key="3">
    <source>
        <dbReference type="ARBA" id="ARBA00022840"/>
    </source>
</evidence>
<evidence type="ECO:0000259" key="4">
    <source>
        <dbReference type="PROSITE" id="PS50893"/>
    </source>
</evidence>
<dbReference type="KEGG" id="civ:IMZ16_02270"/>
<keyword evidence="7" id="KW-1185">Reference proteome</keyword>
<evidence type="ECO:0000256" key="2">
    <source>
        <dbReference type="ARBA" id="ARBA00022741"/>
    </source>
</evidence>
<dbReference type="Gene3D" id="3.40.50.300">
    <property type="entry name" value="P-loop containing nucleotide triphosphate hydrolases"/>
    <property type="match status" value="1"/>
</dbReference>
<reference evidence="6 7" key="1">
    <citation type="submission" date="2016-11" db="EMBL/GenBank/DDBJ databases">
        <authorList>
            <person name="Jaros S."/>
            <person name="Januszkiewicz K."/>
            <person name="Wedrychowicz H."/>
        </authorList>
    </citation>
    <scope>NUCLEOTIDE SEQUENCE [LARGE SCALE GENOMIC DNA]</scope>
    <source>
        <strain evidence="6 7">DSM 25479</strain>
    </source>
</reference>
<dbReference type="InterPro" id="IPR027417">
    <property type="entry name" value="P-loop_NTPase"/>
</dbReference>
<proteinExistence type="predicted"/>
<evidence type="ECO:0000313" key="8">
    <source>
        <dbReference type="Proteomes" id="UP000593605"/>
    </source>
</evidence>
<sequence length="238" mass="26950">MFLKFNNAEIGYQQPLIRNVNCGLERGEVVLLIGDNGSGKTTLFKSILNSVPLRGGGIFLDNANISRLSRKEIAKKAAAVLSRGAIPAHLAARDLVAFGRFIHYPYYFKISEDDNEMVERILIDLGLKKYSYTPLRQLSDGNLQKAFIGRALAQNSPAIILDEPTAHLDEKNKLMILKLLRRLAQENSKAILLSSHDWRLAMHFADRIWLISNREISESRPDDFFNKFPELKLDISQL</sequence>
<dbReference type="EMBL" id="CP063145">
    <property type="protein sequence ID" value="QOR74286.1"/>
    <property type="molecule type" value="Genomic_DNA"/>
</dbReference>
<organism evidence="6 7">
    <name type="scientific">Cruoricaptor ignavus</name>
    <dbReference type="NCBI Taxonomy" id="1118202"/>
    <lineage>
        <taxon>Bacteria</taxon>
        <taxon>Pseudomonadati</taxon>
        <taxon>Bacteroidota</taxon>
        <taxon>Flavobacteriia</taxon>
        <taxon>Flavobacteriales</taxon>
        <taxon>Weeksellaceae</taxon>
        <taxon>Cruoricaptor</taxon>
    </lineage>
</organism>
<dbReference type="PROSITE" id="PS50893">
    <property type="entry name" value="ABC_TRANSPORTER_2"/>
    <property type="match status" value="1"/>
</dbReference>
<feature type="domain" description="ABC transporter" evidence="4">
    <location>
        <begin position="2"/>
        <end position="238"/>
    </location>
</feature>
<dbReference type="SMART" id="SM00382">
    <property type="entry name" value="AAA"/>
    <property type="match status" value="1"/>
</dbReference>
<protein>
    <submittedName>
        <fullName evidence="5">ABC transporter ATP-binding protein</fullName>
    </submittedName>
    <submittedName>
        <fullName evidence="6">Iron complex transport system ATP-binding protein</fullName>
    </submittedName>
</protein>
<reference evidence="5 8" key="2">
    <citation type="submission" date="2020-10" db="EMBL/GenBank/DDBJ databases">
        <title>Complete genome of Cruoricapor ignavus strain M1214 isolated from the blood culture of a febrile patient.</title>
        <authorList>
            <person name="Guglielmino C.J.D."/>
        </authorList>
    </citation>
    <scope>NUCLEOTIDE SEQUENCE [LARGE SCALE GENOMIC DNA]</scope>
    <source>
        <strain evidence="5 8">M1214</strain>
    </source>
</reference>
<evidence type="ECO:0000256" key="1">
    <source>
        <dbReference type="ARBA" id="ARBA00022448"/>
    </source>
</evidence>
<dbReference type="PANTHER" id="PTHR42734:SF21">
    <property type="entry name" value="IRON ABC TRANSPORTER, ATP-BINDING PROTEIN"/>
    <property type="match status" value="1"/>
</dbReference>
<accession>A0A1M6EFV2</accession>
<dbReference type="RefSeq" id="WP_073179419.1">
    <property type="nucleotide sequence ID" value="NZ_CP063145.1"/>
</dbReference>
<evidence type="ECO:0000313" key="5">
    <source>
        <dbReference type="EMBL" id="QOR74286.1"/>
    </source>
</evidence>
<dbReference type="EMBL" id="FQYI01000005">
    <property type="protein sequence ID" value="SHI84303.1"/>
    <property type="molecule type" value="Genomic_DNA"/>
</dbReference>
<dbReference type="AlphaFoldDB" id="A0A1M6EFV2"/>
<dbReference type="InterPro" id="IPR003593">
    <property type="entry name" value="AAA+_ATPase"/>
</dbReference>
<dbReference type="Proteomes" id="UP000184335">
    <property type="component" value="Unassembled WGS sequence"/>
</dbReference>
<dbReference type="InterPro" id="IPR050153">
    <property type="entry name" value="Metal_Ion_Import_ABC"/>
</dbReference>
<keyword evidence="1" id="KW-0813">Transport</keyword>
<dbReference type="Proteomes" id="UP000593605">
    <property type="component" value="Chromosome"/>
</dbReference>
<evidence type="ECO:0000313" key="7">
    <source>
        <dbReference type="Proteomes" id="UP000184335"/>
    </source>
</evidence>
<keyword evidence="2" id="KW-0547">Nucleotide-binding</keyword>
<dbReference type="GO" id="GO:0016887">
    <property type="term" value="F:ATP hydrolysis activity"/>
    <property type="evidence" value="ECO:0007669"/>
    <property type="project" value="InterPro"/>
</dbReference>
<name>A0A1M6EFV2_9FLAO</name>
<dbReference type="SUPFAM" id="SSF52540">
    <property type="entry name" value="P-loop containing nucleoside triphosphate hydrolases"/>
    <property type="match status" value="1"/>
</dbReference>
<dbReference type="STRING" id="1118202.SAMN05443429_10593"/>
<dbReference type="InterPro" id="IPR003439">
    <property type="entry name" value="ABC_transporter-like_ATP-bd"/>
</dbReference>
<evidence type="ECO:0000313" key="6">
    <source>
        <dbReference type="EMBL" id="SHI84303.1"/>
    </source>
</evidence>
<dbReference type="Pfam" id="PF00005">
    <property type="entry name" value="ABC_tran"/>
    <property type="match status" value="1"/>
</dbReference>
<gene>
    <name evidence="5" type="ORF">IMZ16_02270</name>
    <name evidence="6" type="ORF">SAMN05443429_10593</name>
</gene>
<keyword evidence="3 6" id="KW-0067">ATP-binding</keyword>